<gene>
    <name evidence="1" type="ORF">SAMN04488108_1137</name>
</gene>
<reference evidence="2" key="1">
    <citation type="submission" date="2016-12" db="EMBL/GenBank/DDBJ databases">
        <authorList>
            <person name="Varghese N."/>
            <person name="Submissions S."/>
        </authorList>
    </citation>
    <scope>NUCLEOTIDE SEQUENCE [LARGE SCALE GENOMIC DNA]</scope>
    <source>
        <strain evidence="2">DSM 25035</strain>
    </source>
</reference>
<keyword evidence="2" id="KW-1185">Reference proteome</keyword>
<dbReference type="SUPFAM" id="SSF63829">
    <property type="entry name" value="Calcium-dependent phosphotriesterase"/>
    <property type="match status" value="1"/>
</dbReference>
<evidence type="ECO:0000313" key="1">
    <source>
        <dbReference type="EMBL" id="SHO60952.1"/>
    </source>
</evidence>
<dbReference type="AlphaFoldDB" id="A0A1M7Z838"/>
<organism evidence="1 2">
    <name type="scientific">Algoriphagus zhangzhouensis</name>
    <dbReference type="NCBI Taxonomy" id="1073327"/>
    <lineage>
        <taxon>Bacteria</taxon>
        <taxon>Pseudomonadati</taxon>
        <taxon>Bacteroidota</taxon>
        <taxon>Cytophagia</taxon>
        <taxon>Cytophagales</taxon>
        <taxon>Cyclobacteriaceae</taxon>
        <taxon>Algoriphagus</taxon>
    </lineage>
</organism>
<evidence type="ECO:0000313" key="2">
    <source>
        <dbReference type="Proteomes" id="UP000184609"/>
    </source>
</evidence>
<dbReference type="Proteomes" id="UP000184609">
    <property type="component" value="Unassembled WGS sequence"/>
</dbReference>
<dbReference type="Gene3D" id="2.130.10.10">
    <property type="entry name" value="YVTN repeat-like/Quinoprotein amine dehydrogenase"/>
    <property type="match status" value="1"/>
</dbReference>
<accession>A0A1M7Z838</accession>
<dbReference type="EMBL" id="FRXN01000001">
    <property type="protein sequence ID" value="SHO60952.1"/>
    <property type="molecule type" value="Genomic_DNA"/>
</dbReference>
<proteinExistence type="predicted"/>
<name>A0A1M7Z838_9BACT</name>
<protein>
    <submittedName>
        <fullName evidence="1">Uncharacterized protein</fullName>
    </submittedName>
</protein>
<sequence>MTKSNFYGMTLLLAVWVQSTVLGQSGSGGTYYDTPFIQEYAIINTKDLSGLSQQSLASNRSSYVQVLENNQLLHPAGAQFQVWGTLASDQTYLPMAAKKVQAIDSYQGEIVYLDDKSVFANAWAGTLFLKHQLPAARIFEGGSNFDFLISDGKQLQYLSPDTEEVVKLSAPQEILAIQYDPIQEKFWVLSPSKLFQFDQRGKKLIEVASGKNLTSIAFYSPKNELIIGSDSGYFTFDIASKTQSPLVTKIPWTDINVVDTKDDQIWFGTSKGAFALNPDGEISYYFLERWLPGEDVLDISFGKDEVFLLTDKGLSTIVQKEMTLAEKAEYFDEYTQKYHLRNGFNSTLNLYTPGKIETGRLDDSDNDGLWTSMYLASQGFKYAVTKDPETLVQIKQSLMAMDRLFTVNPVDGFPSRSFERSGYIEKLSDPDRWQHAPDPEWDWKSTTSSDEVIGHVFVYAVLAELVEDDWVKNKSIELIDTLMTHIVDNDMYLIDFDGKPTLWGKWNPDYVNNFPIQVGDRKLNSSNIVSMLQTAYHFTGKEKFKEKAFELMDEYGYLENLMRPMEIIGQAGDGSDSYSQMLSEAWNHSDDEMYFVGYWGLYRYAFNEELKAKFKESIVDHWQAERPEKDGLWDIMTALVQPEKFDLEESIWFLQKHPIDLINWSVQNSHRKDLQILEPNFRRQTTSQVLPPSETRVARHNANRFGLDSNGNGRSIYSPGDIWLLPYWMGRYLEVIQ</sequence>
<dbReference type="STRING" id="1073327.SAMN04488108_1137"/>
<dbReference type="InterPro" id="IPR015943">
    <property type="entry name" value="WD40/YVTN_repeat-like_dom_sf"/>
</dbReference>
<dbReference type="OrthoDB" id="610763at2"/>